<evidence type="ECO:0000313" key="3">
    <source>
        <dbReference type="Proteomes" id="UP000634136"/>
    </source>
</evidence>
<dbReference type="Proteomes" id="UP000634136">
    <property type="component" value="Unassembled WGS sequence"/>
</dbReference>
<keyword evidence="3" id="KW-1185">Reference proteome</keyword>
<accession>A0A834W8S8</accession>
<feature type="region of interest" description="Disordered" evidence="1">
    <location>
        <begin position="1"/>
        <end position="20"/>
    </location>
</feature>
<sequence>MERRAPVEMKKESRVRESMN</sequence>
<dbReference type="EMBL" id="JAAIUW010000011">
    <property type="protein sequence ID" value="KAF7808189.1"/>
    <property type="molecule type" value="Genomic_DNA"/>
</dbReference>
<evidence type="ECO:0000313" key="2">
    <source>
        <dbReference type="EMBL" id="KAF7808189.1"/>
    </source>
</evidence>
<comment type="caution">
    <text evidence="2">The sequence shown here is derived from an EMBL/GenBank/DDBJ whole genome shotgun (WGS) entry which is preliminary data.</text>
</comment>
<protein>
    <submittedName>
        <fullName evidence="2">Uncharacterized protein</fullName>
    </submittedName>
</protein>
<proteinExistence type="predicted"/>
<dbReference type="AlphaFoldDB" id="A0A834W8S8"/>
<evidence type="ECO:0000256" key="1">
    <source>
        <dbReference type="SAM" id="MobiDB-lite"/>
    </source>
</evidence>
<name>A0A834W8S8_9FABA</name>
<organism evidence="2 3">
    <name type="scientific">Senna tora</name>
    <dbReference type="NCBI Taxonomy" id="362788"/>
    <lineage>
        <taxon>Eukaryota</taxon>
        <taxon>Viridiplantae</taxon>
        <taxon>Streptophyta</taxon>
        <taxon>Embryophyta</taxon>
        <taxon>Tracheophyta</taxon>
        <taxon>Spermatophyta</taxon>
        <taxon>Magnoliopsida</taxon>
        <taxon>eudicotyledons</taxon>
        <taxon>Gunneridae</taxon>
        <taxon>Pentapetalae</taxon>
        <taxon>rosids</taxon>
        <taxon>fabids</taxon>
        <taxon>Fabales</taxon>
        <taxon>Fabaceae</taxon>
        <taxon>Caesalpinioideae</taxon>
        <taxon>Cassia clade</taxon>
        <taxon>Senna</taxon>
    </lineage>
</organism>
<reference evidence="2" key="1">
    <citation type="submission" date="2020-09" db="EMBL/GenBank/DDBJ databases">
        <title>Genome-Enabled Discovery of Anthraquinone Biosynthesis in Senna tora.</title>
        <authorList>
            <person name="Kang S.-H."/>
            <person name="Pandey R.P."/>
            <person name="Lee C.-M."/>
            <person name="Sim J.-S."/>
            <person name="Jeong J.-T."/>
            <person name="Choi B.-S."/>
            <person name="Jung M."/>
            <person name="Ginzburg D."/>
            <person name="Zhao K."/>
            <person name="Won S.Y."/>
            <person name="Oh T.-J."/>
            <person name="Yu Y."/>
            <person name="Kim N.-H."/>
            <person name="Lee O.R."/>
            <person name="Lee T.-H."/>
            <person name="Bashyal P."/>
            <person name="Kim T.-S."/>
            <person name="Lee W.-H."/>
            <person name="Kawkins C."/>
            <person name="Kim C.-K."/>
            <person name="Kim J.S."/>
            <person name="Ahn B.O."/>
            <person name="Rhee S.Y."/>
            <person name="Sohng J.K."/>
        </authorList>
    </citation>
    <scope>NUCLEOTIDE SEQUENCE</scope>
    <source>
        <tissue evidence="2">Leaf</tissue>
    </source>
</reference>
<gene>
    <name evidence="2" type="ORF">G2W53_034932</name>
</gene>